<dbReference type="Proteomes" id="UP000315759">
    <property type="component" value="Unassembled WGS sequence"/>
</dbReference>
<reference evidence="1 2" key="1">
    <citation type="submission" date="2018-10" db="EMBL/GenBank/DDBJ databases">
        <title>Draft genome of Mycobacterium hodleri strain B.</title>
        <authorList>
            <person name="Amande T.J."/>
            <person name="Mcgenity T.J."/>
        </authorList>
    </citation>
    <scope>NUCLEOTIDE SEQUENCE [LARGE SCALE GENOMIC DNA]</scope>
    <source>
        <strain evidence="1 2">B</strain>
    </source>
</reference>
<dbReference type="RefSeq" id="WP_142551019.1">
    <property type="nucleotide sequence ID" value="NZ_VIFX01000005.1"/>
</dbReference>
<accession>A0A544W5Q8</accession>
<organism evidence="1 2">
    <name type="scientific">Mycolicibacterium hodleri</name>
    <dbReference type="NCBI Taxonomy" id="49897"/>
    <lineage>
        <taxon>Bacteria</taxon>
        <taxon>Bacillati</taxon>
        <taxon>Actinomycetota</taxon>
        <taxon>Actinomycetes</taxon>
        <taxon>Mycobacteriales</taxon>
        <taxon>Mycobacteriaceae</taxon>
        <taxon>Mycolicibacterium</taxon>
    </lineage>
</organism>
<name>A0A544W5Q8_9MYCO</name>
<dbReference type="AlphaFoldDB" id="A0A544W5Q8"/>
<protein>
    <recommendedName>
        <fullName evidence="3">Fe2OG dioxygenase domain-containing protein</fullName>
    </recommendedName>
</protein>
<comment type="caution">
    <text evidence="1">The sequence shown here is derived from an EMBL/GenBank/DDBJ whole genome shotgun (WGS) entry which is preliminary data.</text>
</comment>
<evidence type="ECO:0000313" key="2">
    <source>
        <dbReference type="Proteomes" id="UP000315759"/>
    </source>
</evidence>
<dbReference type="Gene3D" id="2.60.120.620">
    <property type="entry name" value="q2cbj1_9rhob like domain"/>
    <property type="match status" value="1"/>
</dbReference>
<dbReference type="SUPFAM" id="SSF51197">
    <property type="entry name" value="Clavaminate synthase-like"/>
    <property type="match status" value="1"/>
</dbReference>
<evidence type="ECO:0008006" key="3">
    <source>
        <dbReference type="Google" id="ProtNLM"/>
    </source>
</evidence>
<evidence type="ECO:0000313" key="1">
    <source>
        <dbReference type="EMBL" id="TQR87560.1"/>
    </source>
</evidence>
<proteinExistence type="predicted"/>
<sequence length="259" mass="28919">MAEMREQRRSSVIAANLARHDGHTRADLERTGLVRLAGVVPPEWLAAARADVDGFLARHGSGEHSLVDADRWDCPTIAELAVDERVESFLHTLTPPPVSAAPGFAGYRQRVLRILDGSAVDSPPFDWHYDANAVTMLVPVVVPDGTGDLALFPDHRPHRRSATVDAAERLLVHNSLYGRRLRRRFDADPSAFTVHLTPGDVYVFRGYRSLHATLPWPTDTLRVTLLLQYGHPYGAESSALQAVRNRRNAMRKRRTGYQH</sequence>
<dbReference type="EMBL" id="VIFX01000005">
    <property type="protein sequence ID" value="TQR87560.1"/>
    <property type="molecule type" value="Genomic_DNA"/>
</dbReference>
<gene>
    <name evidence="1" type="ORF">D8S82_04980</name>
</gene>
<keyword evidence="2" id="KW-1185">Reference proteome</keyword>